<feature type="region of interest" description="Disordered" evidence="1">
    <location>
        <begin position="101"/>
        <end position="150"/>
    </location>
</feature>
<feature type="transmembrane region" description="Helical" evidence="2">
    <location>
        <begin position="252"/>
        <end position="275"/>
    </location>
</feature>
<dbReference type="EMBL" id="WBJX01000003">
    <property type="protein sequence ID" value="KAB1637736.1"/>
    <property type="molecule type" value="Genomic_DNA"/>
</dbReference>
<feature type="transmembrane region" description="Helical" evidence="2">
    <location>
        <begin position="184"/>
        <end position="209"/>
    </location>
</feature>
<dbReference type="AlphaFoldDB" id="A0A7J5B2L3"/>
<keyword evidence="2" id="KW-0812">Transmembrane</keyword>
<organism evidence="3 4">
    <name type="scientific">Pseudoclavibacter terrae</name>
    <dbReference type="NCBI Taxonomy" id="1530195"/>
    <lineage>
        <taxon>Bacteria</taxon>
        <taxon>Bacillati</taxon>
        <taxon>Actinomycetota</taxon>
        <taxon>Actinomycetes</taxon>
        <taxon>Micrococcales</taxon>
        <taxon>Microbacteriaceae</taxon>
        <taxon>Pseudoclavibacter</taxon>
    </lineage>
</organism>
<evidence type="ECO:0000313" key="3">
    <source>
        <dbReference type="EMBL" id="KAB1637736.1"/>
    </source>
</evidence>
<sequence>MADADRETCDVVVADLRRLRAESGGMPFAEIASRIQANRRSVGSDATGPARTTVFEAFRPGRSRLDARLIGEIVEVLGAPPATVPEWVARAGYAIPSAHAKAATKGTRTDGADATPAEPAESQPASEQLSGPTPVVSTAPAMQASGDARPRRQLGPRQIILIMTASILLNLAGHLAVSYLRLPLFFDMIGTAVTAIVVGPWAGVLVAIVTNTGGVWLSGPHSIWFSLVNVAGALVWGYGARRFGMASTLPRYFLLTILVALSCSAVAVPILLGLFHGGVGHAGESIVWTLQMLGQPQGLAVLGSNLVNSLADKLITGFVALVAVASIAARWVVPGIGDRLRRPLSDAPEGSA</sequence>
<feature type="transmembrane region" description="Helical" evidence="2">
    <location>
        <begin position="314"/>
        <end position="333"/>
    </location>
</feature>
<dbReference type="OrthoDB" id="7628974at2"/>
<keyword evidence="2" id="KW-0472">Membrane</keyword>
<protein>
    <recommendedName>
        <fullName evidence="5">ECF transporter S component</fullName>
    </recommendedName>
</protein>
<dbReference type="Gene3D" id="1.10.1760.20">
    <property type="match status" value="1"/>
</dbReference>
<evidence type="ECO:0000256" key="2">
    <source>
        <dbReference type="SAM" id="Phobius"/>
    </source>
</evidence>
<proteinExistence type="predicted"/>
<evidence type="ECO:0008006" key="5">
    <source>
        <dbReference type="Google" id="ProtNLM"/>
    </source>
</evidence>
<dbReference type="RefSeq" id="WP_151423905.1">
    <property type="nucleotide sequence ID" value="NZ_WBJX01000003.1"/>
</dbReference>
<evidence type="ECO:0000313" key="4">
    <source>
        <dbReference type="Proteomes" id="UP000490386"/>
    </source>
</evidence>
<keyword evidence="4" id="KW-1185">Reference proteome</keyword>
<dbReference type="Proteomes" id="UP000490386">
    <property type="component" value="Unassembled WGS sequence"/>
</dbReference>
<gene>
    <name evidence="3" type="ORF">F8O03_11080</name>
</gene>
<accession>A0A7J5B2L3</accession>
<evidence type="ECO:0000256" key="1">
    <source>
        <dbReference type="SAM" id="MobiDB-lite"/>
    </source>
</evidence>
<comment type="caution">
    <text evidence="3">The sequence shown here is derived from an EMBL/GenBank/DDBJ whole genome shotgun (WGS) entry which is preliminary data.</text>
</comment>
<feature type="transmembrane region" description="Helical" evidence="2">
    <location>
        <begin position="159"/>
        <end position="177"/>
    </location>
</feature>
<keyword evidence="2" id="KW-1133">Transmembrane helix</keyword>
<feature type="transmembrane region" description="Helical" evidence="2">
    <location>
        <begin position="221"/>
        <end position="240"/>
    </location>
</feature>
<name>A0A7J5B2L3_9MICO</name>
<reference evidence="3 4" key="1">
    <citation type="submission" date="2019-09" db="EMBL/GenBank/DDBJ databases">
        <title>Phylogeny of genus Pseudoclavibacter and closely related genus.</title>
        <authorList>
            <person name="Li Y."/>
        </authorList>
    </citation>
    <scope>NUCLEOTIDE SEQUENCE [LARGE SCALE GENOMIC DNA]</scope>
    <source>
        <strain evidence="3 4">THG-MD12</strain>
    </source>
</reference>